<feature type="domain" description="Secretin N-terminal" evidence="3">
    <location>
        <begin position="150"/>
        <end position="236"/>
    </location>
</feature>
<evidence type="ECO:0000259" key="3">
    <source>
        <dbReference type="Pfam" id="PF07655"/>
    </source>
</evidence>
<feature type="domain" description="Type II/III secretion system secretin-like" evidence="2">
    <location>
        <begin position="334"/>
        <end position="510"/>
    </location>
</feature>
<dbReference type="KEGG" id="bsan:CHH28_00115"/>
<dbReference type="GO" id="GO:0019867">
    <property type="term" value="C:outer membrane"/>
    <property type="evidence" value="ECO:0007669"/>
    <property type="project" value="InterPro"/>
</dbReference>
<feature type="compositionally biased region" description="Low complexity" evidence="1">
    <location>
        <begin position="188"/>
        <end position="200"/>
    </location>
</feature>
<dbReference type="AlphaFoldDB" id="A0A222FG56"/>
<organism evidence="4 5">
    <name type="scientific">Bacterioplanes sanyensis</name>
    <dbReference type="NCBI Taxonomy" id="1249553"/>
    <lineage>
        <taxon>Bacteria</taxon>
        <taxon>Pseudomonadati</taxon>
        <taxon>Pseudomonadota</taxon>
        <taxon>Gammaproteobacteria</taxon>
        <taxon>Oceanospirillales</taxon>
        <taxon>Oceanospirillaceae</taxon>
        <taxon>Bacterioplanes</taxon>
    </lineage>
</organism>
<dbReference type="Gene3D" id="3.30.1370.130">
    <property type="match status" value="1"/>
</dbReference>
<dbReference type="PROSITE" id="PS51257">
    <property type="entry name" value="PROKAR_LIPOPROTEIN"/>
    <property type="match status" value="1"/>
</dbReference>
<gene>
    <name evidence="4" type="ORF">CHH28_00115</name>
</gene>
<dbReference type="InterPro" id="IPR050810">
    <property type="entry name" value="Bact_Secretion_Sys_Channel"/>
</dbReference>
<dbReference type="EMBL" id="CP022530">
    <property type="protein sequence ID" value="ASP37183.1"/>
    <property type="molecule type" value="Genomic_DNA"/>
</dbReference>
<dbReference type="PROSITE" id="PS00875">
    <property type="entry name" value="T2SP_D"/>
    <property type="match status" value="1"/>
</dbReference>
<reference evidence="4 5" key="1">
    <citation type="submission" date="2017-07" db="EMBL/GenBank/DDBJ databases">
        <title>Annotated genome sequence of Bacterioplanes sanyensis isolated from Red Sea.</title>
        <authorList>
            <person name="Rehman Z.U."/>
        </authorList>
    </citation>
    <scope>NUCLEOTIDE SEQUENCE [LARGE SCALE GENOMIC DNA]</scope>
    <source>
        <strain evidence="4 5">NV9</strain>
    </source>
</reference>
<dbReference type="PANTHER" id="PTHR30332">
    <property type="entry name" value="PROBABLE GENERAL SECRETION PATHWAY PROTEIN D"/>
    <property type="match status" value="1"/>
</dbReference>
<dbReference type="Proteomes" id="UP000202440">
    <property type="component" value="Chromosome"/>
</dbReference>
<dbReference type="Pfam" id="PF07655">
    <property type="entry name" value="Secretin_N_2"/>
    <property type="match status" value="1"/>
</dbReference>
<dbReference type="InterPro" id="IPR011514">
    <property type="entry name" value="Secretin_N_2"/>
</dbReference>
<dbReference type="InterPro" id="IPR013358">
    <property type="entry name" value="Pilus_biogenesis_MshL"/>
</dbReference>
<evidence type="ECO:0000313" key="4">
    <source>
        <dbReference type="EMBL" id="ASP37183.1"/>
    </source>
</evidence>
<proteinExistence type="predicted"/>
<name>A0A222FG56_9GAMM</name>
<dbReference type="NCBIfam" id="TIGR02519">
    <property type="entry name" value="pilus_MshL"/>
    <property type="match status" value="1"/>
</dbReference>
<evidence type="ECO:0000256" key="1">
    <source>
        <dbReference type="SAM" id="MobiDB-lite"/>
    </source>
</evidence>
<feature type="region of interest" description="Disordered" evidence="1">
    <location>
        <begin position="168"/>
        <end position="201"/>
    </location>
</feature>
<dbReference type="PRINTS" id="PR00811">
    <property type="entry name" value="BCTERIALGSPD"/>
</dbReference>
<dbReference type="GO" id="GO:0015627">
    <property type="term" value="C:type II protein secretion system complex"/>
    <property type="evidence" value="ECO:0007669"/>
    <property type="project" value="TreeGrafter"/>
</dbReference>
<dbReference type="InterPro" id="IPR004846">
    <property type="entry name" value="T2SS/T3SS_dom"/>
</dbReference>
<feature type="compositionally biased region" description="Low complexity" evidence="1">
    <location>
        <begin position="169"/>
        <end position="179"/>
    </location>
</feature>
<keyword evidence="5" id="KW-1185">Reference proteome</keyword>
<dbReference type="GO" id="GO:0009306">
    <property type="term" value="P:protein secretion"/>
    <property type="evidence" value="ECO:0007669"/>
    <property type="project" value="InterPro"/>
</dbReference>
<protein>
    <submittedName>
        <fullName evidence="4">Pilus (MSHA type) biogenesis protein MshL</fullName>
    </submittedName>
</protein>
<dbReference type="PANTHER" id="PTHR30332:SF17">
    <property type="entry name" value="TYPE IV PILIATION SYSTEM PROTEIN DR_0774-RELATED"/>
    <property type="match status" value="1"/>
</dbReference>
<dbReference type="Pfam" id="PF00263">
    <property type="entry name" value="Secretin"/>
    <property type="match status" value="1"/>
</dbReference>
<evidence type="ECO:0000259" key="2">
    <source>
        <dbReference type="Pfam" id="PF00263"/>
    </source>
</evidence>
<dbReference type="GO" id="GO:0009297">
    <property type="term" value="P:pilus assembly"/>
    <property type="evidence" value="ECO:0007669"/>
    <property type="project" value="InterPro"/>
</dbReference>
<evidence type="ECO:0000313" key="5">
    <source>
        <dbReference type="Proteomes" id="UP000202440"/>
    </source>
</evidence>
<dbReference type="InterPro" id="IPR001775">
    <property type="entry name" value="GspD/PilQ"/>
</dbReference>
<dbReference type="InterPro" id="IPR004845">
    <property type="entry name" value="T2SS_GspD_CS"/>
</dbReference>
<accession>A0A222FG56</accession>
<sequence>MTGKGNRLLNAWPMVMLSSILAGCAMQPLEPQPDEAPAPTPLLTLPAAVPSAPSEPVLLQQLLPPVQALADTTPRFDVLADRTPAAAFFNSLVEGSGQNLIIHPDVSGEISLNLNNVTLQQTLEAVRDVYGYQFDQGTYGIRISPPQRQTRIFALNYLNVQRAGRSGMSVSSGQVTSTDTSDDDDDSSTTSTRTATVNSTQVETQSGSDFWLNLQNTLQLLVAPEPDAQVVVDAQAGMVIANAMPTTLASVEHYLEKAELSVRRQVLIEAKVVEVTLNDGFQSGINWSTLAAQGNSDSWAGSLSSAALSNPDFIEGIFSLNLDVGDFSGTLQLLQTQGDVNVLSSPRIATVNNQKAVIKVGSDEYFVTGVTNSTTTTTTGNTETPEIELTPFFSGVALDVTPQIGENEEIILHVHPTITEVEERTKIVELSQDQFKLPLAYSTVRETDSIIRAQSGQVVIIGGLMQNREVSTEASVPLLGDIPVLGWLFRQTRTQMRQSELVILLQPRIVGGAISNEQVEYLNRRYSGMMLPEG</sequence>